<dbReference type="HOGENOM" id="CLU_006462_10_1_9"/>
<comment type="caution">
    <text evidence="2">The sequence shown here is derived from an EMBL/GenBank/DDBJ whole genome shotgun (WGS) entry which is preliminary data.</text>
</comment>
<dbReference type="SUPFAM" id="SSF51445">
    <property type="entry name" value="(Trans)glycosidases"/>
    <property type="match status" value="1"/>
</dbReference>
<evidence type="ECO:0000259" key="1">
    <source>
        <dbReference type="Pfam" id="PF00128"/>
    </source>
</evidence>
<dbReference type="InterPro" id="IPR017853">
    <property type="entry name" value="GH"/>
</dbReference>
<dbReference type="GO" id="GO:0009313">
    <property type="term" value="P:oligosaccharide catabolic process"/>
    <property type="evidence" value="ECO:0007669"/>
    <property type="project" value="TreeGrafter"/>
</dbReference>
<protein>
    <recommendedName>
        <fullName evidence="1">Glycosyl hydrolase family 13 catalytic domain-containing protein</fullName>
    </recommendedName>
</protein>
<evidence type="ECO:0000313" key="2">
    <source>
        <dbReference type="EMBL" id="EHI57935.1"/>
    </source>
</evidence>
<dbReference type="InterPro" id="IPR006047">
    <property type="entry name" value="GH13_cat_dom"/>
</dbReference>
<dbReference type="Gene3D" id="3.20.20.80">
    <property type="entry name" value="Glycosidases"/>
    <property type="match status" value="1"/>
</dbReference>
<dbReference type="PANTHER" id="PTHR10357">
    <property type="entry name" value="ALPHA-AMYLASE FAMILY MEMBER"/>
    <property type="match status" value="1"/>
</dbReference>
<name>G5IKQ1_9FIRM</name>
<dbReference type="GO" id="GO:0004556">
    <property type="term" value="F:alpha-amylase activity"/>
    <property type="evidence" value="ECO:0007669"/>
    <property type="project" value="TreeGrafter"/>
</dbReference>
<dbReference type="Pfam" id="PF00128">
    <property type="entry name" value="Alpha-amylase"/>
    <property type="match status" value="1"/>
</dbReference>
<evidence type="ECO:0000313" key="3">
    <source>
        <dbReference type="Proteomes" id="UP000005384"/>
    </source>
</evidence>
<dbReference type="AlphaFoldDB" id="G5IKQ1"/>
<dbReference type="RefSeq" id="WP_006782070.1">
    <property type="nucleotide sequence ID" value="NZ_JH379028.1"/>
</dbReference>
<accession>G5IKQ1</accession>
<sequence length="48" mass="5597">MENFKNSTVYQIYIKSFKDTSGNGFGDIRGITEKLDYLKELGVDYVWI</sequence>
<organism evidence="2 3">
    <name type="scientific">Hungatella hathewayi WAL-18680</name>
    <dbReference type="NCBI Taxonomy" id="742737"/>
    <lineage>
        <taxon>Bacteria</taxon>
        <taxon>Bacillati</taxon>
        <taxon>Bacillota</taxon>
        <taxon>Clostridia</taxon>
        <taxon>Lachnospirales</taxon>
        <taxon>Lachnospiraceae</taxon>
        <taxon>Hungatella</taxon>
    </lineage>
</organism>
<dbReference type="EMBL" id="ADLN01000113">
    <property type="protein sequence ID" value="EHI57935.1"/>
    <property type="molecule type" value="Genomic_DNA"/>
</dbReference>
<gene>
    <name evidence="2" type="ORF">HMPREF9473_04079</name>
</gene>
<feature type="non-terminal residue" evidence="2">
    <location>
        <position position="48"/>
    </location>
</feature>
<keyword evidence="3" id="KW-1185">Reference proteome</keyword>
<feature type="domain" description="Glycosyl hydrolase family 13 catalytic" evidence="1">
    <location>
        <begin position="11"/>
        <end position="48"/>
    </location>
</feature>
<proteinExistence type="predicted"/>
<dbReference type="Proteomes" id="UP000005384">
    <property type="component" value="Unassembled WGS sequence"/>
</dbReference>
<reference evidence="2 3" key="1">
    <citation type="submission" date="2011-08" db="EMBL/GenBank/DDBJ databases">
        <title>The Genome Sequence of Clostridium hathewayi WAL-18680.</title>
        <authorList>
            <consortium name="The Broad Institute Genome Sequencing Platform"/>
            <person name="Earl A."/>
            <person name="Ward D."/>
            <person name="Feldgarden M."/>
            <person name="Gevers D."/>
            <person name="Finegold S.M."/>
            <person name="Summanen P.H."/>
            <person name="Molitoris D.R."/>
            <person name="Song M."/>
            <person name="Daigneault M."/>
            <person name="Allen-Vercoe E."/>
            <person name="Young S.K."/>
            <person name="Zeng Q."/>
            <person name="Gargeya S."/>
            <person name="Fitzgerald M."/>
            <person name="Haas B."/>
            <person name="Abouelleil A."/>
            <person name="Alvarado L."/>
            <person name="Arachchi H.M."/>
            <person name="Berlin A."/>
            <person name="Brown A."/>
            <person name="Chapman S.B."/>
            <person name="Chen Z."/>
            <person name="Dunbar C."/>
            <person name="Freedman E."/>
            <person name="Gearin G."/>
            <person name="Gellesch M."/>
            <person name="Goldberg J."/>
            <person name="Griggs A."/>
            <person name="Gujja S."/>
            <person name="Heiman D."/>
            <person name="Howarth C."/>
            <person name="Larson L."/>
            <person name="Lui A."/>
            <person name="MacDonald P.J.P."/>
            <person name="Montmayeur A."/>
            <person name="Murphy C."/>
            <person name="Neiman D."/>
            <person name="Pearson M."/>
            <person name="Priest M."/>
            <person name="Roberts A."/>
            <person name="Saif S."/>
            <person name="Shea T."/>
            <person name="Shenoy N."/>
            <person name="Sisk P."/>
            <person name="Stolte C."/>
            <person name="Sykes S."/>
            <person name="Wortman J."/>
            <person name="Nusbaum C."/>
            <person name="Birren B."/>
        </authorList>
    </citation>
    <scope>NUCLEOTIDE SEQUENCE [LARGE SCALE GENOMIC DNA]</scope>
    <source>
        <strain evidence="2 3">WAL-18680</strain>
    </source>
</reference>
<dbReference type="PANTHER" id="PTHR10357:SF217">
    <property type="entry name" value="TREHALOSE-6-PHOSPHATE HYDROLASE"/>
    <property type="match status" value="1"/>
</dbReference>